<organism evidence="1 2">
    <name type="scientific">Nonomuraea africana</name>
    <dbReference type="NCBI Taxonomy" id="46171"/>
    <lineage>
        <taxon>Bacteria</taxon>
        <taxon>Bacillati</taxon>
        <taxon>Actinomycetota</taxon>
        <taxon>Actinomycetes</taxon>
        <taxon>Streptosporangiales</taxon>
        <taxon>Streptosporangiaceae</taxon>
        <taxon>Nonomuraea</taxon>
    </lineage>
</organism>
<reference evidence="1 2" key="1">
    <citation type="submission" date="2020-10" db="EMBL/GenBank/DDBJ databases">
        <title>Sequencing the genomes of 1000 actinobacteria strains.</title>
        <authorList>
            <person name="Klenk H.-P."/>
        </authorList>
    </citation>
    <scope>NUCLEOTIDE SEQUENCE [LARGE SCALE GENOMIC DNA]</scope>
    <source>
        <strain evidence="1 2">DSM 43748</strain>
    </source>
</reference>
<gene>
    <name evidence="1" type="ORF">H4W81_002287</name>
</gene>
<evidence type="ECO:0000313" key="2">
    <source>
        <dbReference type="Proteomes" id="UP000661607"/>
    </source>
</evidence>
<sequence>MQFIETSVIGVRSAVLTFGWRGSGMRFLLVPMVHVAERAFYEQVSELLRGCDLIVAEGEPKTFLSMHRKVARIRVDGLVHQTTALDLESLGIPLLWPDLGGEAGPARWFDVVVDALTAVPDWLMTIRFPRRAIDITDLTGHDGWAGGRLKNSWREAMLHDRDRQLLDHIAQVHRERGDEHVMVGVPWGAHHMTAVAGYLFSELGYRVVGATWLTVRTAR</sequence>
<proteinExistence type="predicted"/>
<protein>
    <submittedName>
        <fullName evidence="1">Uncharacterized protein</fullName>
    </submittedName>
</protein>
<keyword evidence="2" id="KW-1185">Reference proteome</keyword>
<dbReference type="RefSeq" id="WP_192774771.1">
    <property type="nucleotide sequence ID" value="NZ_BAAASY010000001.1"/>
</dbReference>
<accession>A0ABR9KBW3</accession>
<name>A0ABR9KBW3_9ACTN</name>
<evidence type="ECO:0000313" key="1">
    <source>
        <dbReference type="EMBL" id="MBE1559508.1"/>
    </source>
</evidence>
<dbReference type="EMBL" id="JADBEF010000001">
    <property type="protein sequence ID" value="MBE1559508.1"/>
    <property type="molecule type" value="Genomic_DNA"/>
</dbReference>
<dbReference type="Proteomes" id="UP000661607">
    <property type="component" value="Unassembled WGS sequence"/>
</dbReference>
<comment type="caution">
    <text evidence="1">The sequence shown here is derived from an EMBL/GenBank/DDBJ whole genome shotgun (WGS) entry which is preliminary data.</text>
</comment>